<dbReference type="Proteomes" id="UP000057938">
    <property type="component" value="Chromosome"/>
</dbReference>
<evidence type="ECO:0000313" key="4">
    <source>
        <dbReference type="Proteomes" id="UP000057938"/>
    </source>
</evidence>
<evidence type="ECO:0000256" key="2">
    <source>
        <dbReference type="SAM" id="SignalP"/>
    </source>
</evidence>
<feature type="chain" id="PRO_5005797903" description="Lipoprotein" evidence="2">
    <location>
        <begin position="22"/>
        <end position="134"/>
    </location>
</feature>
<dbReference type="RefSeq" id="WP_061924210.1">
    <property type="nucleotide sequence ID" value="NZ_CP012669.1"/>
</dbReference>
<keyword evidence="2" id="KW-0732">Signal</keyword>
<dbReference type="AlphaFoldDB" id="A0A0M4LV21"/>
<dbReference type="STRING" id="361183.AMC99_01265"/>
<gene>
    <name evidence="3" type="ORF">AMC99_01265</name>
</gene>
<feature type="signal peptide" evidence="2">
    <location>
        <begin position="1"/>
        <end position="21"/>
    </location>
</feature>
<dbReference type="EMBL" id="CP012669">
    <property type="protein sequence ID" value="ALE16559.1"/>
    <property type="molecule type" value="Genomic_DNA"/>
</dbReference>
<evidence type="ECO:0000313" key="3">
    <source>
        <dbReference type="EMBL" id="ALE16559.1"/>
    </source>
</evidence>
<evidence type="ECO:0008006" key="5">
    <source>
        <dbReference type="Google" id="ProtNLM"/>
    </source>
</evidence>
<dbReference type="KEGG" id="aep:AMC99_01265"/>
<feature type="compositionally biased region" description="Basic and acidic residues" evidence="1">
    <location>
        <begin position="123"/>
        <end position="134"/>
    </location>
</feature>
<organism evidence="3 4">
    <name type="scientific">Altererythrobacter epoxidivorans</name>
    <dbReference type="NCBI Taxonomy" id="361183"/>
    <lineage>
        <taxon>Bacteria</taxon>
        <taxon>Pseudomonadati</taxon>
        <taxon>Pseudomonadota</taxon>
        <taxon>Alphaproteobacteria</taxon>
        <taxon>Sphingomonadales</taxon>
        <taxon>Erythrobacteraceae</taxon>
        <taxon>Altererythrobacter</taxon>
    </lineage>
</organism>
<dbReference type="PATRIC" id="fig|361183.4.peg.1236"/>
<proteinExistence type="predicted"/>
<accession>A0A0M4LV21</accession>
<feature type="region of interest" description="Disordered" evidence="1">
    <location>
        <begin position="107"/>
        <end position="134"/>
    </location>
</feature>
<protein>
    <recommendedName>
        <fullName evidence="5">Lipoprotein</fullName>
    </recommendedName>
</protein>
<name>A0A0M4LV21_9SPHN</name>
<reference evidence="3 4" key="1">
    <citation type="submission" date="2015-09" db="EMBL/GenBank/DDBJ databases">
        <title>Complete genome sequence of a benzo[a]pyrene-degrading bacterium Altererythrobacter epoxidivorans CGMCC 1.7731T.</title>
        <authorList>
            <person name="Li Z."/>
            <person name="Cheng H."/>
            <person name="Huo Y."/>
            <person name="Xu X."/>
        </authorList>
    </citation>
    <scope>NUCLEOTIDE SEQUENCE [LARGE SCALE GENOMIC DNA]</scope>
    <source>
        <strain evidence="3 4">CGMCC 1.7731</strain>
    </source>
</reference>
<evidence type="ECO:0000256" key="1">
    <source>
        <dbReference type="SAM" id="MobiDB-lite"/>
    </source>
</evidence>
<keyword evidence="4" id="KW-1185">Reference proteome</keyword>
<dbReference type="OrthoDB" id="7429049at2"/>
<dbReference type="PROSITE" id="PS51257">
    <property type="entry name" value="PROKAR_LIPOPROTEIN"/>
    <property type="match status" value="1"/>
</dbReference>
<sequence length="134" mass="13929">MKKLIGLASVLVLAACSQAEAPAAEDTTADTESVEAAVVAGGSGVYEVATEDGRMAQTIMLEDGTYTDKDPDGNVVETGTYTTADSKTCFDPEGDEEAYCYINGEIGPDGSFSTTREGEEESITVKRVGDAPAE</sequence>